<name>A0A6J5S3R2_9CAUD</name>
<sequence length="92" mass="10185">MITLEVQTAESTARAFTAEGCRSLIRASEARLREIDALDLQFGERGAESRAAGRIMANEKLERARAALAIRLERDEFHARDRADARDAAAQV</sequence>
<protein>
    <submittedName>
        <fullName evidence="1">Uncharacterized protein</fullName>
    </submittedName>
</protein>
<proteinExistence type="predicted"/>
<reference evidence="1" key="1">
    <citation type="submission" date="2020-05" db="EMBL/GenBank/DDBJ databases">
        <authorList>
            <person name="Chiriac C."/>
            <person name="Salcher M."/>
            <person name="Ghai R."/>
            <person name="Kavagutti S V."/>
        </authorList>
    </citation>
    <scope>NUCLEOTIDE SEQUENCE</scope>
</reference>
<evidence type="ECO:0000313" key="1">
    <source>
        <dbReference type="EMBL" id="CAB4203416.1"/>
    </source>
</evidence>
<accession>A0A6J5S3R2</accession>
<gene>
    <name evidence="1" type="ORF">UFOVP1382_33</name>
</gene>
<organism evidence="1">
    <name type="scientific">uncultured Caudovirales phage</name>
    <dbReference type="NCBI Taxonomy" id="2100421"/>
    <lineage>
        <taxon>Viruses</taxon>
        <taxon>Duplodnaviria</taxon>
        <taxon>Heunggongvirae</taxon>
        <taxon>Uroviricota</taxon>
        <taxon>Caudoviricetes</taxon>
        <taxon>Peduoviridae</taxon>
        <taxon>Maltschvirus</taxon>
        <taxon>Maltschvirus maltsch</taxon>
    </lineage>
</organism>
<dbReference type="EMBL" id="LR797331">
    <property type="protein sequence ID" value="CAB4203416.1"/>
    <property type="molecule type" value="Genomic_DNA"/>
</dbReference>